<comment type="caution">
    <text evidence="1">The sequence shown here is derived from an EMBL/GenBank/DDBJ whole genome shotgun (WGS) entry which is preliminary data.</text>
</comment>
<proteinExistence type="predicted"/>
<name>A0A0F9HZV4_9ZZZZ</name>
<evidence type="ECO:0000313" key="1">
    <source>
        <dbReference type="EMBL" id="KKM10366.1"/>
    </source>
</evidence>
<dbReference type="SUPFAM" id="SSF101386">
    <property type="entry name" value="all-alpha NTP pyrophosphatases"/>
    <property type="match status" value="1"/>
</dbReference>
<protein>
    <recommendedName>
        <fullName evidence="2">NTP pyrophosphohydrolase MazG putative catalytic core domain-containing protein</fullName>
    </recommendedName>
</protein>
<accession>A0A0F9HZV4</accession>
<reference evidence="1" key="1">
    <citation type="journal article" date="2015" name="Nature">
        <title>Complex archaea that bridge the gap between prokaryotes and eukaryotes.</title>
        <authorList>
            <person name="Spang A."/>
            <person name="Saw J.H."/>
            <person name="Jorgensen S.L."/>
            <person name="Zaremba-Niedzwiedzka K."/>
            <person name="Martijn J."/>
            <person name="Lind A.E."/>
            <person name="van Eijk R."/>
            <person name="Schleper C."/>
            <person name="Guy L."/>
            <person name="Ettema T.J."/>
        </authorList>
    </citation>
    <scope>NUCLEOTIDE SEQUENCE</scope>
</reference>
<sequence>MNTFIKDSIENMLRTETSTTFANIRQRMLHAMIGFADEGGEFIKMVLRATFYNQPVDIADYKEELGDLWWNLCLAVYDLAESEKCTPEEIFREILDINKAKLKVRYPEKYSNIQARIRDIPAEKRAIHNAAEIKLDDDDEKE</sequence>
<organism evidence="1">
    <name type="scientific">marine sediment metagenome</name>
    <dbReference type="NCBI Taxonomy" id="412755"/>
    <lineage>
        <taxon>unclassified sequences</taxon>
        <taxon>metagenomes</taxon>
        <taxon>ecological metagenomes</taxon>
    </lineage>
</organism>
<gene>
    <name evidence="1" type="ORF">LCGC14_1721940</name>
</gene>
<evidence type="ECO:0008006" key="2">
    <source>
        <dbReference type="Google" id="ProtNLM"/>
    </source>
</evidence>
<dbReference type="EMBL" id="LAZR01015509">
    <property type="protein sequence ID" value="KKM10366.1"/>
    <property type="molecule type" value="Genomic_DNA"/>
</dbReference>
<dbReference type="AlphaFoldDB" id="A0A0F9HZV4"/>